<dbReference type="RefSeq" id="WP_051226020.1">
    <property type="nucleotide sequence ID" value="NZ_UGQB01000004.1"/>
</dbReference>
<dbReference type="AlphaFoldDB" id="A0A378QX47"/>
<gene>
    <name evidence="1" type="ORF">NCTC12877_00591</name>
</gene>
<dbReference type="STRING" id="1122244.GCA_000426885_02206"/>
<dbReference type="EMBL" id="UGQB01000004">
    <property type="protein sequence ID" value="STZ07616.1"/>
    <property type="molecule type" value="Genomic_DNA"/>
</dbReference>
<name>A0A378QX47_9GAMM</name>
<dbReference type="CDD" id="cd09736">
    <property type="entry name" value="Csy2_I-F"/>
    <property type="match status" value="1"/>
</dbReference>
<dbReference type="OrthoDB" id="1550641at2"/>
<dbReference type="InterPro" id="IPR013398">
    <property type="entry name" value="CRISPR-assoc_prot_Csy2"/>
</dbReference>
<protein>
    <submittedName>
        <fullName evidence="1">CRISPR type I-F/YPEST-associated protein Csy2</fullName>
    </submittedName>
</protein>
<accession>A0A378QX47</accession>
<evidence type="ECO:0000313" key="2">
    <source>
        <dbReference type="Proteomes" id="UP000254065"/>
    </source>
</evidence>
<sequence length="311" mass="34771">MSFIYPQHSLVGYVRLDRLKIINANAVSAPLTYGFPALTGFVGATHSLSRKVSSLMGFENIRLDGVLVACFDCQVQTYQEGYKDKTFAQTRNPILKSGKTAPIIEEGRCHLTISLLIGVYKDSVQDLTEDEANQLTQNVQEFALSQRWAGGSLTGISGVHFVKKDDIDEQKSRLCPAFIITSAHDELGKITQELQEQNPNATALDALIETAVLHHTPPTDSQSEWTTHSVKKQRGWLVPMPVGFVGVSDKYNKGQMSHARSDEYPAQFVEAVYSLGKWRFANRIDDLDSALWYGDYDDTCDLYVIKHSKYL</sequence>
<dbReference type="NCBIfam" id="TIGR02565">
    <property type="entry name" value="cas_Csy2"/>
    <property type="match status" value="1"/>
</dbReference>
<evidence type="ECO:0000313" key="1">
    <source>
        <dbReference type="EMBL" id="STZ07616.1"/>
    </source>
</evidence>
<keyword evidence="2" id="KW-1185">Reference proteome</keyword>
<proteinExistence type="predicted"/>
<organism evidence="1 2">
    <name type="scientific">Moraxella caprae</name>
    <dbReference type="NCBI Taxonomy" id="90240"/>
    <lineage>
        <taxon>Bacteria</taxon>
        <taxon>Pseudomonadati</taxon>
        <taxon>Pseudomonadota</taxon>
        <taxon>Gammaproteobacteria</taxon>
        <taxon>Moraxellales</taxon>
        <taxon>Moraxellaceae</taxon>
        <taxon>Moraxella</taxon>
    </lineage>
</organism>
<dbReference type="Proteomes" id="UP000254065">
    <property type="component" value="Unassembled WGS sequence"/>
</dbReference>
<reference evidence="1 2" key="1">
    <citation type="submission" date="2018-06" db="EMBL/GenBank/DDBJ databases">
        <authorList>
            <consortium name="Pathogen Informatics"/>
            <person name="Doyle S."/>
        </authorList>
    </citation>
    <scope>NUCLEOTIDE SEQUENCE [LARGE SCALE GENOMIC DNA]</scope>
    <source>
        <strain evidence="1 2">NCTC12877</strain>
    </source>
</reference>
<dbReference type="Pfam" id="PF09614">
    <property type="entry name" value="Cas_Csy2"/>
    <property type="match status" value="1"/>
</dbReference>